<evidence type="ECO:0000256" key="1">
    <source>
        <dbReference type="SAM" id="SignalP"/>
    </source>
</evidence>
<comment type="caution">
    <text evidence="2">The sequence shown here is derived from an EMBL/GenBank/DDBJ whole genome shotgun (WGS) entry which is preliminary data.</text>
</comment>
<organism evidence="2 3">
    <name type="scientific">Fibrella aquatilis</name>
    <dbReference type="NCBI Taxonomy" id="2817059"/>
    <lineage>
        <taxon>Bacteria</taxon>
        <taxon>Pseudomonadati</taxon>
        <taxon>Bacteroidota</taxon>
        <taxon>Cytophagia</taxon>
        <taxon>Cytophagales</taxon>
        <taxon>Spirosomataceae</taxon>
        <taxon>Fibrella</taxon>
    </lineage>
</organism>
<feature type="chain" id="PRO_5036699240" description="40-residue YVTN family beta-propeller repeat-containing protein" evidence="1">
    <location>
        <begin position="28"/>
        <end position="382"/>
    </location>
</feature>
<evidence type="ECO:0008006" key="4">
    <source>
        <dbReference type="Google" id="ProtNLM"/>
    </source>
</evidence>
<dbReference type="InterPro" id="IPR031815">
    <property type="entry name" value="DUF5074"/>
</dbReference>
<dbReference type="InterPro" id="IPR011964">
    <property type="entry name" value="YVTN_b-propeller_repeat"/>
</dbReference>
<dbReference type="Gene3D" id="2.130.10.10">
    <property type="entry name" value="YVTN repeat-like/Quinoprotein amine dehydrogenase"/>
    <property type="match status" value="1"/>
</dbReference>
<dbReference type="PANTHER" id="PTHR47197:SF3">
    <property type="entry name" value="DIHYDRO-HEME D1 DEHYDROGENASE"/>
    <property type="match status" value="1"/>
</dbReference>
<dbReference type="RefSeq" id="WP_207333639.1">
    <property type="nucleotide sequence ID" value="NZ_JAFMYU010000001.1"/>
</dbReference>
<dbReference type="SUPFAM" id="SSF51004">
    <property type="entry name" value="C-terminal (heme d1) domain of cytochrome cd1-nitrite reductase"/>
    <property type="match status" value="1"/>
</dbReference>
<keyword evidence="3" id="KW-1185">Reference proteome</keyword>
<dbReference type="PANTHER" id="PTHR47197">
    <property type="entry name" value="PROTEIN NIRF"/>
    <property type="match status" value="1"/>
</dbReference>
<evidence type="ECO:0000313" key="3">
    <source>
        <dbReference type="Proteomes" id="UP000664795"/>
    </source>
</evidence>
<dbReference type="InterPro" id="IPR011048">
    <property type="entry name" value="Haem_d1_sf"/>
</dbReference>
<dbReference type="AlphaFoldDB" id="A0A939G3C3"/>
<dbReference type="InterPro" id="IPR051200">
    <property type="entry name" value="Host-pathogen_enzymatic-act"/>
</dbReference>
<dbReference type="Proteomes" id="UP000664795">
    <property type="component" value="Unassembled WGS sequence"/>
</dbReference>
<name>A0A939G3C3_9BACT</name>
<dbReference type="NCBIfam" id="TIGR02276">
    <property type="entry name" value="beta_rpt_yvtn"/>
    <property type="match status" value="1"/>
</dbReference>
<gene>
    <name evidence="2" type="ORF">J2I48_01700</name>
</gene>
<protein>
    <recommendedName>
        <fullName evidence="4">40-residue YVTN family beta-propeller repeat-containing protein</fullName>
    </recommendedName>
</protein>
<dbReference type="InterPro" id="IPR015943">
    <property type="entry name" value="WD40/YVTN_repeat-like_dom_sf"/>
</dbReference>
<proteinExistence type="predicted"/>
<keyword evidence="1" id="KW-0732">Signal</keyword>
<evidence type="ECO:0000313" key="2">
    <source>
        <dbReference type="EMBL" id="MBO0929685.1"/>
    </source>
</evidence>
<dbReference type="EMBL" id="JAFMYU010000001">
    <property type="protein sequence ID" value="MBO0929685.1"/>
    <property type="molecule type" value="Genomic_DNA"/>
</dbReference>
<sequence length="382" mass="40262">MHFTKSGPLRHTTIVALLATASFFALQGCAVTDSVRTEPYDSGVLVIEEGAFKKGNASVSLLNAQTGAITAPNIFSAVNDRPLGDVLQSYTEIGGKGYLVVNNSDKVEVVESSTFRNIGTIQKGVNVASLTVEQPRYMVAAPPQSGQYLKAYVSCWGGKTVGASVAVIDLAGRQAFKQITVGAGPEQLVLAGNQVFVANSGGFGLDNTVSVINTDTDQVVTTISVGDRPTSMAYDADNNVIYVLCSGKYAYDYVTNKVVPTTAELVKINPTTRQVAGRVVIGGKPITDNPSNLVFNKTTKTLYFNYAGAVYSTPAAATSIALDKPLINRSFYGLGVDPATNIIYGGDAKDFNRGGTVVRYQATGAVLDSAKVGIAPNGFYFK</sequence>
<feature type="signal peptide" evidence="1">
    <location>
        <begin position="1"/>
        <end position="27"/>
    </location>
</feature>
<accession>A0A939G3C3</accession>
<dbReference type="Pfam" id="PF16819">
    <property type="entry name" value="DUF5074"/>
    <property type="match status" value="1"/>
</dbReference>
<reference evidence="2 3" key="1">
    <citation type="submission" date="2021-03" db="EMBL/GenBank/DDBJ databases">
        <title>Fibrella sp. HMF5036 genome sequencing and assembly.</title>
        <authorList>
            <person name="Kang H."/>
            <person name="Kim H."/>
            <person name="Bae S."/>
            <person name="Joh K."/>
        </authorList>
    </citation>
    <scope>NUCLEOTIDE SEQUENCE [LARGE SCALE GENOMIC DNA]</scope>
    <source>
        <strain evidence="2 3">HMF5036</strain>
    </source>
</reference>
<dbReference type="PROSITE" id="PS51257">
    <property type="entry name" value="PROKAR_LIPOPROTEIN"/>
    <property type="match status" value="1"/>
</dbReference>